<gene>
    <name evidence="3" type="ORF">A5880_000328</name>
</gene>
<keyword evidence="1" id="KW-0472">Membrane</keyword>
<name>A0ABU8IBH7_9ENTE</name>
<evidence type="ECO:0000259" key="2">
    <source>
        <dbReference type="Pfam" id="PF12704"/>
    </source>
</evidence>
<dbReference type="Pfam" id="PF12704">
    <property type="entry name" value="MacB_PCD"/>
    <property type="match status" value="1"/>
</dbReference>
<keyword evidence="1" id="KW-0812">Transmembrane</keyword>
<accession>A0ABU8IBH7</accession>
<dbReference type="PANTHER" id="PTHR30572:SF4">
    <property type="entry name" value="ABC TRANSPORTER PERMEASE YTRF"/>
    <property type="match status" value="1"/>
</dbReference>
<organism evidence="3 4">
    <name type="scientific">Candidatus Enterococcus mansonii</name>
    <dbReference type="NCBI Taxonomy" id="1834181"/>
    <lineage>
        <taxon>Bacteria</taxon>
        <taxon>Bacillati</taxon>
        <taxon>Bacillota</taxon>
        <taxon>Bacilli</taxon>
        <taxon>Lactobacillales</taxon>
        <taxon>Enterococcaceae</taxon>
        <taxon>Enterococcus</taxon>
    </lineage>
</organism>
<evidence type="ECO:0000313" key="3">
    <source>
        <dbReference type="EMBL" id="MEI5992789.1"/>
    </source>
</evidence>
<dbReference type="PANTHER" id="PTHR30572">
    <property type="entry name" value="MEMBRANE COMPONENT OF TRANSPORTER-RELATED"/>
    <property type="match status" value="1"/>
</dbReference>
<dbReference type="Proteomes" id="UP000195139">
    <property type="component" value="Unassembled WGS sequence"/>
</dbReference>
<dbReference type="InterPro" id="IPR025857">
    <property type="entry name" value="MacB_PCD"/>
</dbReference>
<keyword evidence="4" id="KW-1185">Reference proteome</keyword>
<comment type="caution">
    <text evidence="3">The sequence shown here is derived from an EMBL/GenBank/DDBJ whole genome shotgun (WGS) entry which is preliminary data.</text>
</comment>
<evidence type="ECO:0000256" key="1">
    <source>
        <dbReference type="SAM" id="Phobius"/>
    </source>
</evidence>
<protein>
    <recommendedName>
        <fullName evidence="2">MacB-like periplasmic core domain-containing protein</fullName>
    </recommendedName>
</protein>
<dbReference type="InterPro" id="IPR050250">
    <property type="entry name" value="Macrolide_Exporter_MacB"/>
</dbReference>
<keyword evidence="1" id="KW-1133">Transmembrane helix</keyword>
<sequence>MKRRALLKTSFREIKQSKTRFLSIMGIIFLGVMVFVGLKATGPDMTITASNYYEKQKLPDGKIVSTLGLANKDIEEIKQVKNVERVSPRYTKDIAVSEQNVAVKFVSYDLKERQPLLNYLTVAGRMPKQSGEIVLDDLAKKRGHYKLGETLTVSDEDDPDSVLKQHQFKIVGFVQSPEYIENTSRGNTTIGKGSLDFLQLYHKKIWIFQSIQKCFFHLRTCKRKTVIQKSINVCGIKILRQ</sequence>
<dbReference type="EMBL" id="NGLE02000001">
    <property type="protein sequence ID" value="MEI5992789.1"/>
    <property type="molecule type" value="Genomic_DNA"/>
</dbReference>
<feature type="domain" description="MacB-like periplasmic core" evidence="2">
    <location>
        <begin position="26"/>
        <end position="182"/>
    </location>
</feature>
<evidence type="ECO:0000313" key="4">
    <source>
        <dbReference type="Proteomes" id="UP000195139"/>
    </source>
</evidence>
<reference evidence="3" key="1">
    <citation type="submission" date="2018-07" db="EMBL/GenBank/DDBJ databases">
        <title>The Genome Sequence of Enterococcus sp. DIV0659b.</title>
        <authorList>
            <consortium name="The Broad Institute Genomics Platform"/>
            <consortium name="The Broad Institute Genomic Center for Infectious Diseases"/>
            <person name="Earl A."/>
            <person name="Manson A."/>
            <person name="Schwartman J."/>
            <person name="Gilmore M."/>
            <person name="Abouelleil A."/>
            <person name="Cao P."/>
            <person name="Chapman S."/>
            <person name="Cusick C."/>
            <person name="Shea T."/>
            <person name="Young S."/>
            <person name="Neafsey D."/>
            <person name="Nusbaum C."/>
            <person name="Birren B."/>
        </authorList>
    </citation>
    <scope>NUCLEOTIDE SEQUENCE [LARGE SCALE GENOMIC DNA]</scope>
    <source>
        <strain evidence="3">4G2_DIV0659</strain>
    </source>
</reference>
<feature type="transmembrane region" description="Helical" evidence="1">
    <location>
        <begin position="21"/>
        <end position="38"/>
    </location>
</feature>
<proteinExistence type="predicted"/>